<dbReference type="EMBL" id="JAUOEM010000002">
    <property type="protein sequence ID" value="MDO5987170.1"/>
    <property type="molecule type" value="Genomic_DNA"/>
</dbReference>
<reference evidence="2" key="1">
    <citation type="submission" date="2023-07" db="EMBL/GenBank/DDBJ databases">
        <title>Two novel species in the genus Flavivirga.</title>
        <authorList>
            <person name="Kwon K."/>
        </authorList>
    </citation>
    <scope>NUCLEOTIDE SEQUENCE</scope>
    <source>
        <strain evidence="2">KACC 14157</strain>
    </source>
</reference>
<dbReference type="CDD" id="cd04301">
    <property type="entry name" value="NAT_SF"/>
    <property type="match status" value="1"/>
</dbReference>
<dbReference type="Proteomes" id="UP001176891">
    <property type="component" value="Unassembled WGS sequence"/>
</dbReference>
<protein>
    <submittedName>
        <fullName evidence="2">GNAT family N-acetyltransferase</fullName>
        <ecNumber evidence="2">2.3.1.-</ecNumber>
    </submittedName>
</protein>
<gene>
    <name evidence="2" type="ORF">Q4Q39_07160</name>
</gene>
<evidence type="ECO:0000259" key="1">
    <source>
        <dbReference type="PROSITE" id="PS51186"/>
    </source>
</evidence>
<dbReference type="RefSeq" id="WP_303281718.1">
    <property type="nucleotide sequence ID" value="NZ_BAABCZ010000005.1"/>
</dbReference>
<dbReference type="EC" id="2.3.1.-" evidence="2"/>
<comment type="caution">
    <text evidence="2">The sequence shown here is derived from an EMBL/GenBank/DDBJ whole genome shotgun (WGS) entry which is preliminary data.</text>
</comment>
<dbReference type="PANTHER" id="PTHR43328:SF1">
    <property type="entry name" value="N-ACETYLTRANSFERASE DOMAIN-CONTAINING PROTEIN"/>
    <property type="match status" value="1"/>
</dbReference>
<sequence>METVVKRLTRSDWSSVSKIYKEGIATGIATFETEVPNWKQWDAKYISACRFVALVKTKVVGFAVLSAVSKRDVYKGVAEVSVYVSNEFKGNHIGETLLKRLVKESEINEFWTLQASIFSENIASINLHLKCGFRLVGIRENIGQLHGKWYDNHFLERRSRKIN</sequence>
<dbReference type="InterPro" id="IPR000182">
    <property type="entry name" value="GNAT_dom"/>
</dbReference>
<accession>A0ABT8WZS5</accession>
<keyword evidence="2" id="KW-0012">Acyltransferase</keyword>
<keyword evidence="2" id="KW-0808">Transferase</keyword>
<dbReference type="PANTHER" id="PTHR43328">
    <property type="entry name" value="ACETYLTRANSFERASE-RELATED"/>
    <property type="match status" value="1"/>
</dbReference>
<organism evidence="2 3">
    <name type="scientific">Flavivirga amylovorans</name>
    <dbReference type="NCBI Taxonomy" id="870486"/>
    <lineage>
        <taxon>Bacteria</taxon>
        <taxon>Pseudomonadati</taxon>
        <taxon>Bacteroidota</taxon>
        <taxon>Flavobacteriia</taxon>
        <taxon>Flavobacteriales</taxon>
        <taxon>Flavobacteriaceae</taxon>
        <taxon>Flavivirga</taxon>
    </lineage>
</organism>
<proteinExistence type="predicted"/>
<evidence type="ECO:0000313" key="3">
    <source>
        <dbReference type="Proteomes" id="UP001176891"/>
    </source>
</evidence>
<evidence type="ECO:0000313" key="2">
    <source>
        <dbReference type="EMBL" id="MDO5987170.1"/>
    </source>
</evidence>
<name>A0ABT8WZS5_9FLAO</name>
<feature type="domain" description="N-acetyltransferase" evidence="1">
    <location>
        <begin position="3"/>
        <end position="161"/>
    </location>
</feature>
<dbReference type="GO" id="GO:0016746">
    <property type="term" value="F:acyltransferase activity"/>
    <property type="evidence" value="ECO:0007669"/>
    <property type="project" value="UniProtKB-KW"/>
</dbReference>
<keyword evidence="3" id="KW-1185">Reference proteome</keyword>
<dbReference type="Pfam" id="PF13420">
    <property type="entry name" value="Acetyltransf_4"/>
    <property type="match status" value="1"/>
</dbReference>
<dbReference type="InterPro" id="IPR016181">
    <property type="entry name" value="Acyl_CoA_acyltransferase"/>
</dbReference>
<dbReference type="SUPFAM" id="SSF55729">
    <property type="entry name" value="Acyl-CoA N-acyltransferases (Nat)"/>
    <property type="match status" value="1"/>
</dbReference>
<dbReference type="PROSITE" id="PS51186">
    <property type="entry name" value="GNAT"/>
    <property type="match status" value="1"/>
</dbReference>
<dbReference type="Gene3D" id="3.40.630.30">
    <property type="match status" value="1"/>
</dbReference>